<dbReference type="CDD" id="cd03057">
    <property type="entry name" value="GST_N_Beta"/>
    <property type="match status" value="1"/>
</dbReference>
<sequence length="203" mass="22280">MKLYYSPGACSMIVRMVLHQVGESFEATQIDLSVGEQRSSSFLSINPKGKVPTVVRDDGSILTELGTILTWIAERHPDSGLMPREHDQALRTREAVEYCISTIHALATTRIFVPSSFGSVAEEEAIRAEGRQRLTDGLAILNEQFAAGDHFTGRLTIADFMIFWLALGALMSGLQLPSAVQRGYEAMMQLDSVTRALAEEGFA</sequence>
<dbReference type="SFLD" id="SFLDG00358">
    <property type="entry name" value="Main_(cytGST)"/>
    <property type="match status" value="1"/>
</dbReference>
<dbReference type="Proteomes" id="UP001138757">
    <property type="component" value="Unassembled WGS sequence"/>
</dbReference>
<dbReference type="PROSITE" id="PS50404">
    <property type="entry name" value="GST_NTER"/>
    <property type="match status" value="1"/>
</dbReference>
<evidence type="ECO:0000313" key="3">
    <source>
        <dbReference type="Proteomes" id="UP001138757"/>
    </source>
</evidence>
<dbReference type="AlphaFoldDB" id="A0A9X1DEW2"/>
<dbReference type="SFLD" id="SFLDS00019">
    <property type="entry name" value="Glutathione_Transferase_(cytos"/>
    <property type="match status" value="1"/>
</dbReference>
<evidence type="ECO:0000313" key="2">
    <source>
        <dbReference type="EMBL" id="MBT2188644.1"/>
    </source>
</evidence>
<proteinExistence type="predicted"/>
<evidence type="ECO:0000259" key="1">
    <source>
        <dbReference type="PROSITE" id="PS50404"/>
    </source>
</evidence>
<gene>
    <name evidence="2" type="ORF">KK488_16950</name>
</gene>
<dbReference type="InterPro" id="IPR040079">
    <property type="entry name" value="Glutathione_S-Trfase"/>
</dbReference>
<organism evidence="2 3">
    <name type="scientific">Sphingobium nicotianae</name>
    <dbReference type="NCBI Taxonomy" id="2782607"/>
    <lineage>
        <taxon>Bacteria</taxon>
        <taxon>Pseudomonadati</taxon>
        <taxon>Pseudomonadota</taxon>
        <taxon>Alphaproteobacteria</taxon>
        <taxon>Sphingomonadales</taxon>
        <taxon>Sphingomonadaceae</taxon>
        <taxon>Sphingobium</taxon>
    </lineage>
</organism>
<dbReference type="Pfam" id="PF13409">
    <property type="entry name" value="GST_N_2"/>
    <property type="match status" value="1"/>
</dbReference>
<feature type="domain" description="GST N-terminal" evidence="1">
    <location>
        <begin position="1"/>
        <end position="80"/>
    </location>
</feature>
<dbReference type="SUPFAM" id="SSF52833">
    <property type="entry name" value="Thioredoxin-like"/>
    <property type="match status" value="1"/>
</dbReference>
<dbReference type="PANTHER" id="PTHR44051:SF8">
    <property type="entry name" value="GLUTATHIONE S-TRANSFERASE GSTA"/>
    <property type="match status" value="1"/>
</dbReference>
<dbReference type="EMBL" id="JAHGAW010000012">
    <property type="protein sequence ID" value="MBT2188644.1"/>
    <property type="molecule type" value="Genomic_DNA"/>
</dbReference>
<keyword evidence="3" id="KW-1185">Reference proteome</keyword>
<dbReference type="SUPFAM" id="SSF47616">
    <property type="entry name" value="GST C-terminal domain-like"/>
    <property type="match status" value="1"/>
</dbReference>
<dbReference type="InterPro" id="IPR036249">
    <property type="entry name" value="Thioredoxin-like_sf"/>
</dbReference>
<dbReference type="PANTHER" id="PTHR44051">
    <property type="entry name" value="GLUTATHIONE S-TRANSFERASE-RELATED"/>
    <property type="match status" value="1"/>
</dbReference>
<protein>
    <submittedName>
        <fullName evidence="2">Glutathione S-transferase</fullName>
    </submittedName>
</protein>
<name>A0A9X1DEW2_9SPHN</name>
<comment type="caution">
    <text evidence="2">The sequence shown here is derived from an EMBL/GenBank/DDBJ whole genome shotgun (WGS) entry which is preliminary data.</text>
</comment>
<dbReference type="Gene3D" id="1.20.1050.10">
    <property type="match status" value="1"/>
</dbReference>
<dbReference type="RefSeq" id="WP_214624901.1">
    <property type="nucleotide sequence ID" value="NZ_JAHGAW010000012.1"/>
</dbReference>
<dbReference type="Gene3D" id="3.40.30.10">
    <property type="entry name" value="Glutaredoxin"/>
    <property type="match status" value="1"/>
</dbReference>
<accession>A0A9X1DEW2</accession>
<dbReference type="InterPro" id="IPR004045">
    <property type="entry name" value="Glutathione_S-Trfase_N"/>
</dbReference>
<reference evidence="2" key="1">
    <citation type="submission" date="2021-05" db="EMBL/GenBank/DDBJ databases">
        <title>Genome of Sphingobium sp. strain.</title>
        <authorList>
            <person name="Fan R."/>
        </authorList>
    </citation>
    <scope>NUCLEOTIDE SEQUENCE</scope>
    <source>
        <strain evidence="2">H33</strain>
    </source>
</reference>
<dbReference type="InterPro" id="IPR036282">
    <property type="entry name" value="Glutathione-S-Trfase_C_sf"/>
</dbReference>